<feature type="region of interest" description="Disordered" evidence="1">
    <location>
        <begin position="1"/>
        <end position="44"/>
    </location>
</feature>
<dbReference type="AlphaFoldDB" id="A0A2T7PIT4"/>
<accession>A0A2T7PIT4</accession>
<organism evidence="2 3">
    <name type="scientific">Pomacea canaliculata</name>
    <name type="common">Golden apple snail</name>
    <dbReference type="NCBI Taxonomy" id="400727"/>
    <lineage>
        <taxon>Eukaryota</taxon>
        <taxon>Metazoa</taxon>
        <taxon>Spiralia</taxon>
        <taxon>Lophotrochozoa</taxon>
        <taxon>Mollusca</taxon>
        <taxon>Gastropoda</taxon>
        <taxon>Caenogastropoda</taxon>
        <taxon>Architaenioglossa</taxon>
        <taxon>Ampullarioidea</taxon>
        <taxon>Ampullariidae</taxon>
        <taxon>Pomacea</taxon>
    </lineage>
</organism>
<dbReference type="EMBL" id="PZQS01000003">
    <property type="protein sequence ID" value="PVD33335.1"/>
    <property type="molecule type" value="Genomic_DNA"/>
</dbReference>
<protein>
    <submittedName>
        <fullName evidence="2">Uncharacterized protein</fullName>
    </submittedName>
</protein>
<proteinExistence type="predicted"/>
<keyword evidence="3" id="KW-1185">Reference proteome</keyword>
<feature type="compositionally biased region" description="Basic and acidic residues" evidence="1">
    <location>
        <begin position="69"/>
        <end position="78"/>
    </location>
</feature>
<name>A0A2T7PIT4_POMCA</name>
<sequence length="183" mass="20411">MNKRRYGRPRGLPYRAERCEQTHVQTNTRPARAGIESRGELAEPSGGILRAVQLGGRSAAAPAAGTSDRATHAEEVRDAQTCQRSDDDDDRLDCHKAGQNDMTERLVPCQVCTSQVSHVRTQRMRQATCGARAQRYRVDCRLVSGSTDMNSTQGPRKMVQQYNKTCKKYIILTATTDRHSTCQ</sequence>
<evidence type="ECO:0000313" key="2">
    <source>
        <dbReference type="EMBL" id="PVD33335.1"/>
    </source>
</evidence>
<comment type="caution">
    <text evidence="2">The sequence shown here is derived from an EMBL/GenBank/DDBJ whole genome shotgun (WGS) entry which is preliminary data.</text>
</comment>
<feature type="region of interest" description="Disordered" evidence="1">
    <location>
        <begin position="59"/>
        <end position="90"/>
    </location>
</feature>
<dbReference type="Proteomes" id="UP000245119">
    <property type="component" value="Linkage Group LG3"/>
</dbReference>
<evidence type="ECO:0000313" key="3">
    <source>
        <dbReference type="Proteomes" id="UP000245119"/>
    </source>
</evidence>
<evidence type="ECO:0000256" key="1">
    <source>
        <dbReference type="SAM" id="MobiDB-lite"/>
    </source>
</evidence>
<gene>
    <name evidence="2" type="ORF">C0Q70_04589</name>
</gene>
<reference evidence="2 3" key="1">
    <citation type="submission" date="2018-04" db="EMBL/GenBank/DDBJ databases">
        <title>The genome of golden apple snail Pomacea canaliculata provides insight into stress tolerance and invasive adaptation.</title>
        <authorList>
            <person name="Liu C."/>
            <person name="Liu B."/>
            <person name="Ren Y."/>
            <person name="Zhang Y."/>
            <person name="Wang H."/>
            <person name="Li S."/>
            <person name="Jiang F."/>
            <person name="Yin L."/>
            <person name="Zhang G."/>
            <person name="Qian W."/>
            <person name="Fan W."/>
        </authorList>
    </citation>
    <scope>NUCLEOTIDE SEQUENCE [LARGE SCALE GENOMIC DNA]</scope>
    <source>
        <strain evidence="2">SZHN2017</strain>
        <tissue evidence="2">Muscle</tissue>
    </source>
</reference>